<reference evidence="3 4" key="1">
    <citation type="submission" date="2024-06" db="EMBL/GenBank/DDBJ databases">
        <title>The Natural Products Discovery Center: Release of the First 8490 Sequenced Strains for Exploring Actinobacteria Biosynthetic Diversity.</title>
        <authorList>
            <person name="Kalkreuter E."/>
            <person name="Kautsar S.A."/>
            <person name="Yang D."/>
            <person name="Bader C.D."/>
            <person name="Teijaro C.N."/>
            <person name="Fluegel L."/>
            <person name="Davis C.M."/>
            <person name="Simpson J.R."/>
            <person name="Lauterbach L."/>
            <person name="Steele A.D."/>
            <person name="Gui C."/>
            <person name="Meng S."/>
            <person name="Li G."/>
            <person name="Viehrig K."/>
            <person name="Ye F."/>
            <person name="Su P."/>
            <person name="Kiefer A.F."/>
            <person name="Nichols A."/>
            <person name="Cepeda A.J."/>
            <person name="Yan W."/>
            <person name="Fan B."/>
            <person name="Jiang Y."/>
            <person name="Adhikari A."/>
            <person name="Zheng C.-J."/>
            <person name="Schuster L."/>
            <person name="Cowan T.M."/>
            <person name="Smanski M.J."/>
            <person name="Chevrette M.G."/>
            <person name="De Carvalho L.P.S."/>
            <person name="Shen B."/>
        </authorList>
    </citation>
    <scope>NUCLEOTIDE SEQUENCE [LARGE SCALE GENOMIC DNA]</scope>
    <source>
        <strain evidence="3 4">NPDC048946</strain>
    </source>
</reference>
<keyword evidence="2" id="KW-0812">Transmembrane</keyword>
<evidence type="ECO:0000256" key="1">
    <source>
        <dbReference type="SAM" id="MobiDB-lite"/>
    </source>
</evidence>
<comment type="caution">
    <text evidence="3">The sequence shown here is derived from an EMBL/GenBank/DDBJ whole genome shotgun (WGS) entry which is preliminary data.</text>
</comment>
<dbReference type="EMBL" id="JBEZFP010000173">
    <property type="protein sequence ID" value="MEU8139407.1"/>
    <property type="molecule type" value="Genomic_DNA"/>
</dbReference>
<dbReference type="RefSeq" id="WP_358363483.1">
    <property type="nucleotide sequence ID" value="NZ_JBEZFP010000173.1"/>
</dbReference>
<evidence type="ECO:0000256" key="2">
    <source>
        <dbReference type="SAM" id="Phobius"/>
    </source>
</evidence>
<protein>
    <recommendedName>
        <fullName evidence="5">Secreted protein</fullName>
    </recommendedName>
</protein>
<evidence type="ECO:0000313" key="3">
    <source>
        <dbReference type="EMBL" id="MEU8139407.1"/>
    </source>
</evidence>
<organism evidence="3 4">
    <name type="scientific">Streptodolium elevatio</name>
    <dbReference type="NCBI Taxonomy" id="3157996"/>
    <lineage>
        <taxon>Bacteria</taxon>
        <taxon>Bacillati</taxon>
        <taxon>Actinomycetota</taxon>
        <taxon>Actinomycetes</taxon>
        <taxon>Kitasatosporales</taxon>
        <taxon>Streptomycetaceae</taxon>
        <taxon>Streptodolium</taxon>
    </lineage>
</organism>
<name>A0ABV3DV97_9ACTN</name>
<keyword evidence="4" id="KW-1185">Reference proteome</keyword>
<feature type="region of interest" description="Disordered" evidence="1">
    <location>
        <begin position="67"/>
        <end position="92"/>
    </location>
</feature>
<proteinExistence type="predicted"/>
<sequence>MAGLVAFLVVTAAVGASVGFLSWLAVRARRRGLAGSALRAALLAHDEALHGTAHDAHVGIQAAASRKAPVMSPDNPWHRVGEVTAGRGAVPRHPVRRRTKRRFLWAGSRG</sequence>
<accession>A0ABV3DV97</accession>
<keyword evidence="2" id="KW-0472">Membrane</keyword>
<evidence type="ECO:0008006" key="5">
    <source>
        <dbReference type="Google" id="ProtNLM"/>
    </source>
</evidence>
<feature type="transmembrane region" description="Helical" evidence="2">
    <location>
        <begin position="6"/>
        <end position="26"/>
    </location>
</feature>
<dbReference type="Proteomes" id="UP001551482">
    <property type="component" value="Unassembled WGS sequence"/>
</dbReference>
<keyword evidence="2" id="KW-1133">Transmembrane helix</keyword>
<evidence type="ECO:0000313" key="4">
    <source>
        <dbReference type="Proteomes" id="UP001551482"/>
    </source>
</evidence>
<gene>
    <name evidence="3" type="ORF">AB0C36_38650</name>
</gene>